<sequence length="421" mass="48191">MDSSAPQARISSASRVHVYCLPSWSHFRHLGFLLILGAFAASVLIYLLCLPFSSNSYCNSASLMLRKLLTSSSTKNSSEKHTCFFERNCVTTADSAGIISFHLRHINFMANLVEGTGLPAGRYFDFESSLFRDTGKYWIYDTEIDEDRKVFVDNLYTLCGFRYQIKRRYRLYLMHKFFEYFGPWGVSPVLNPFDTAVKSLKRAAEQEALMETASLRLREKYAIKVDNILRPSLDRFFADIRAAFSELAAGVPPMIEFFANCSSYGHLVSEGLDAEIPRVEEAYRNLPWWDSVPILDLITESILGIKPRRRAISSYKEFLSKDEASIRTLVEHASIFHDHFAALARYFVWYANHPVMYRYNSTEKPLTADELAQSVLDVKTRLDHDYYGADLPPRRVIGSHLSLPFNEASFVDESVVDSDRL</sequence>
<evidence type="ECO:0000313" key="2">
    <source>
        <dbReference type="EMBL" id="PBK69437.1"/>
    </source>
</evidence>
<dbReference type="EMBL" id="KZ293429">
    <property type="protein sequence ID" value="PBK69437.1"/>
    <property type="molecule type" value="Genomic_DNA"/>
</dbReference>
<keyword evidence="1" id="KW-0812">Transmembrane</keyword>
<keyword evidence="3" id="KW-1185">Reference proteome</keyword>
<keyword evidence="1" id="KW-0472">Membrane</keyword>
<feature type="transmembrane region" description="Helical" evidence="1">
    <location>
        <begin position="30"/>
        <end position="53"/>
    </location>
</feature>
<dbReference type="AlphaFoldDB" id="A0A2H3BXX6"/>
<dbReference type="Proteomes" id="UP000218334">
    <property type="component" value="Unassembled WGS sequence"/>
</dbReference>
<evidence type="ECO:0000313" key="3">
    <source>
        <dbReference type="Proteomes" id="UP000218334"/>
    </source>
</evidence>
<gene>
    <name evidence="2" type="ORF">ARMSODRAFT_1084756</name>
</gene>
<protein>
    <submittedName>
        <fullName evidence="2">Uncharacterized protein</fullName>
    </submittedName>
</protein>
<name>A0A2H3BXX6_9AGAR</name>
<accession>A0A2H3BXX6</accession>
<reference evidence="3" key="1">
    <citation type="journal article" date="2017" name="Nat. Ecol. Evol.">
        <title>Genome expansion and lineage-specific genetic innovations in the forest pathogenic fungi Armillaria.</title>
        <authorList>
            <person name="Sipos G."/>
            <person name="Prasanna A.N."/>
            <person name="Walter M.C."/>
            <person name="O'Connor E."/>
            <person name="Balint B."/>
            <person name="Krizsan K."/>
            <person name="Kiss B."/>
            <person name="Hess J."/>
            <person name="Varga T."/>
            <person name="Slot J."/>
            <person name="Riley R."/>
            <person name="Boka B."/>
            <person name="Rigling D."/>
            <person name="Barry K."/>
            <person name="Lee J."/>
            <person name="Mihaltcheva S."/>
            <person name="LaButti K."/>
            <person name="Lipzen A."/>
            <person name="Waldron R."/>
            <person name="Moloney N.M."/>
            <person name="Sperisen C."/>
            <person name="Kredics L."/>
            <person name="Vagvoelgyi C."/>
            <person name="Patrignani A."/>
            <person name="Fitzpatrick D."/>
            <person name="Nagy I."/>
            <person name="Doyle S."/>
            <person name="Anderson J.B."/>
            <person name="Grigoriev I.V."/>
            <person name="Gueldener U."/>
            <person name="Muensterkoetter M."/>
            <person name="Nagy L.G."/>
        </authorList>
    </citation>
    <scope>NUCLEOTIDE SEQUENCE [LARGE SCALE GENOMIC DNA]</scope>
    <source>
        <strain evidence="3">28-4</strain>
    </source>
</reference>
<proteinExistence type="predicted"/>
<keyword evidence="1" id="KW-1133">Transmembrane helix</keyword>
<evidence type="ECO:0000256" key="1">
    <source>
        <dbReference type="SAM" id="Phobius"/>
    </source>
</evidence>
<organism evidence="2 3">
    <name type="scientific">Armillaria solidipes</name>
    <dbReference type="NCBI Taxonomy" id="1076256"/>
    <lineage>
        <taxon>Eukaryota</taxon>
        <taxon>Fungi</taxon>
        <taxon>Dikarya</taxon>
        <taxon>Basidiomycota</taxon>
        <taxon>Agaricomycotina</taxon>
        <taxon>Agaricomycetes</taxon>
        <taxon>Agaricomycetidae</taxon>
        <taxon>Agaricales</taxon>
        <taxon>Marasmiineae</taxon>
        <taxon>Physalacriaceae</taxon>
        <taxon>Armillaria</taxon>
    </lineage>
</organism>